<dbReference type="GO" id="GO:0047372">
    <property type="term" value="F:monoacylglycerol lipase activity"/>
    <property type="evidence" value="ECO:0007669"/>
    <property type="project" value="UniProtKB-EC"/>
</dbReference>
<evidence type="ECO:0000313" key="2">
    <source>
        <dbReference type="EMBL" id="OIQ93036.1"/>
    </source>
</evidence>
<protein>
    <submittedName>
        <fullName evidence="2">Thermostable monoacylglycerol lipase</fullName>
        <ecNumber evidence="2">3.1.1.23</ecNumber>
    </submittedName>
</protein>
<keyword evidence="2" id="KW-0378">Hydrolase</keyword>
<comment type="caution">
    <text evidence="2">The sequence shown here is derived from an EMBL/GenBank/DDBJ whole genome shotgun (WGS) entry which is preliminary data.</text>
</comment>
<proteinExistence type="predicted"/>
<dbReference type="Pfam" id="PF12146">
    <property type="entry name" value="Hydrolase_4"/>
    <property type="match status" value="1"/>
</dbReference>
<dbReference type="ESTHER" id="9zzzz-a0a1j5tb25">
    <property type="family name" value="Bacterial_lip_FamI.8"/>
</dbReference>
<dbReference type="PANTHER" id="PTHR11614">
    <property type="entry name" value="PHOSPHOLIPASE-RELATED"/>
    <property type="match status" value="1"/>
</dbReference>
<dbReference type="Gene3D" id="3.40.50.1820">
    <property type="entry name" value="alpha/beta hydrolase"/>
    <property type="match status" value="1"/>
</dbReference>
<dbReference type="EC" id="3.1.1.23" evidence="2"/>
<dbReference type="InterPro" id="IPR051044">
    <property type="entry name" value="MAG_DAG_Lipase"/>
</dbReference>
<dbReference type="InterPro" id="IPR029058">
    <property type="entry name" value="AB_hydrolase_fold"/>
</dbReference>
<feature type="domain" description="Serine aminopeptidase S33" evidence="1">
    <location>
        <begin position="72"/>
        <end position="272"/>
    </location>
</feature>
<sequence length="379" mass="42963">MEILGLRHRTSGMNAGFAGAGLPFAEYVRQTQAMLLRHHDGKNDQEEIVAGNTPFELSPSGDFEKGRDKPYRRGVLLTHGLIDSPYHMRHLAEFFQRNGFRVMAVLLPGHGTQPGDLLDVDWREWAKTVAYGADSLYEEVDELYLAGFSAGAALSVFHAAHDDRVRGLFLFSPALEITPLAKWANLHKLYSWLLPKAAWVSNMQDRDLYKYESFCKNAAAQMYKLTQALPKGAVDIPVFAVASEDDATVNSAATLRFMRRARHRCSRLVWYSSTKVEQENVEWVDSAVPEKRILSSAHTAIVMPPEDTYYGANGEYTNCLHYYDNDSERYKACMSQPGEVWWGEVSERNLEHGLLRRLMYNPHYAAMEASMQKFIQGLP</sequence>
<accession>A0A1J5RLR4</accession>
<dbReference type="SUPFAM" id="SSF53474">
    <property type="entry name" value="alpha/beta-Hydrolases"/>
    <property type="match status" value="1"/>
</dbReference>
<reference evidence="2" key="1">
    <citation type="submission" date="2016-10" db="EMBL/GenBank/DDBJ databases">
        <title>Sequence of Gallionella enrichment culture.</title>
        <authorList>
            <person name="Poehlein A."/>
            <person name="Muehling M."/>
            <person name="Daniel R."/>
        </authorList>
    </citation>
    <scope>NUCLEOTIDE SEQUENCE</scope>
</reference>
<organism evidence="2">
    <name type="scientific">mine drainage metagenome</name>
    <dbReference type="NCBI Taxonomy" id="410659"/>
    <lineage>
        <taxon>unclassified sequences</taxon>
        <taxon>metagenomes</taxon>
        <taxon>ecological metagenomes</taxon>
    </lineage>
</organism>
<dbReference type="InterPro" id="IPR022742">
    <property type="entry name" value="Hydrolase_4"/>
</dbReference>
<evidence type="ECO:0000259" key="1">
    <source>
        <dbReference type="Pfam" id="PF12146"/>
    </source>
</evidence>
<name>A0A1J5RLR4_9ZZZZ</name>
<gene>
    <name evidence="2" type="ORF">GALL_250120</name>
</gene>
<dbReference type="EMBL" id="MLJW01000216">
    <property type="protein sequence ID" value="OIQ93036.1"/>
    <property type="molecule type" value="Genomic_DNA"/>
</dbReference>
<dbReference type="AlphaFoldDB" id="A0A1J5RLR4"/>